<dbReference type="EMBL" id="LNQE01001570">
    <property type="protein sequence ID" value="KUG15273.1"/>
    <property type="molecule type" value="Genomic_DNA"/>
</dbReference>
<dbReference type="AlphaFoldDB" id="A0A0W8F336"/>
<sequence length="108" mass="11949">MGKAACISYTRAGTARRSGRGLSIEIAGARYFILPEDIPALQFHRSVEVVDPSGEREGTAWLSPLHGAKIEDLTALIRQHLYVVGYRDLSRILAGHTPLAPVREYHPR</sequence>
<name>A0A0W8F336_9ZZZZ</name>
<accession>A0A0W8F336</accession>
<organism evidence="1">
    <name type="scientific">hydrocarbon metagenome</name>
    <dbReference type="NCBI Taxonomy" id="938273"/>
    <lineage>
        <taxon>unclassified sequences</taxon>
        <taxon>metagenomes</taxon>
        <taxon>ecological metagenomes</taxon>
    </lineage>
</organism>
<gene>
    <name evidence="1" type="ORF">ASZ90_015091</name>
</gene>
<reference evidence="1" key="1">
    <citation type="journal article" date="2015" name="Proc. Natl. Acad. Sci. U.S.A.">
        <title>Networks of energetic and metabolic interactions define dynamics in microbial communities.</title>
        <authorList>
            <person name="Embree M."/>
            <person name="Liu J.K."/>
            <person name="Al-Bassam M.M."/>
            <person name="Zengler K."/>
        </authorList>
    </citation>
    <scope>NUCLEOTIDE SEQUENCE</scope>
</reference>
<protein>
    <submittedName>
        <fullName evidence="1">Uncharacterized protein</fullName>
    </submittedName>
</protein>
<comment type="caution">
    <text evidence="1">The sequence shown here is derived from an EMBL/GenBank/DDBJ whole genome shotgun (WGS) entry which is preliminary data.</text>
</comment>
<evidence type="ECO:0000313" key="1">
    <source>
        <dbReference type="EMBL" id="KUG15273.1"/>
    </source>
</evidence>
<proteinExistence type="predicted"/>